<evidence type="ECO:0000256" key="5">
    <source>
        <dbReference type="ARBA" id="ARBA00023136"/>
    </source>
</evidence>
<dbReference type="EMBL" id="JAYDYW010000011">
    <property type="protein sequence ID" value="MEE1674959.1"/>
    <property type="molecule type" value="Genomic_DNA"/>
</dbReference>
<reference evidence="7 8" key="2">
    <citation type="submission" date="2023-12" db="EMBL/GenBank/DDBJ databases">
        <authorList>
            <consortium name="Cladostephus spongiosus"/>
            <person name="Lorente B."/>
            <person name="Cabral C."/>
            <person name="Frias J."/>
            <person name="Faria J."/>
            <person name="Toubarro D."/>
        </authorList>
    </citation>
    <scope>NUCLEOTIDE SEQUENCE [LARGE SCALE GENOMIC DNA]</scope>
    <source>
        <strain evidence="7 8">ZMCS4</strain>
    </source>
</reference>
<evidence type="ECO:0000256" key="3">
    <source>
        <dbReference type="ARBA" id="ARBA00022692"/>
    </source>
</evidence>
<evidence type="ECO:0000313" key="8">
    <source>
        <dbReference type="Proteomes" id="UP001310248"/>
    </source>
</evidence>
<dbReference type="PANTHER" id="PTHR42770">
    <property type="entry name" value="AMINO ACID TRANSPORTER-RELATED"/>
    <property type="match status" value="1"/>
</dbReference>
<dbReference type="Gene3D" id="1.20.1740.10">
    <property type="entry name" value="Amino acid/polyamine transporter I"/>
    <property type="match status" value="1"/>
</dbReference>
<sequence length="421" mass="45229">MSRLNQQLGISQGIALLATSLLGTGIFVVPAIAASIAGHSSLLAWLLLISLVLPIAFTFAALGRRYPHAGGAAHFVAKALGPGAEKLTAFLFISVLPVGLPAALLMATGFWQAVFTITPTAALLIQLSTLFSMWLLGMGGAKLSGNIQSLIAIAIVLLVAALWWQGGVEASDYKLPEQIDTPSIVPALAVMFWCFVGIEAFAHMGEEFRRPERDFPIALLLGVFVAGAVYWAASVVVLKYASYGDQLANTQSLPHLVAIIFGQKAKWLAAIVGYLACYASINIYIQGFARLLWSMADEGQVFKPLARLSKNKIPHNALSTIVAACAISCVLAWLFELPLDELIRYANGNFIVVYLLSMVAGVILLRGFFRVLALIGMLLCGLLLVALGQQSIYVLGLCCVFLAIQQLVKLLQRRLKPAKPH</sequence>
<accession>A0ABU7G7F9</accession>
<dbReference type="PIRSF" id="PIRSF006060">
    <property type="entry name" value="AA_transporter"/>
    <property type="match status" value="1"/>
</dbReference>
<dbReference type="NCBIfam" id="NF008245">
    <property type="entry name" value="PRK11021.1"/>
    <property type="match status" value="1"/>
</dbReference>
<evidence type="ECO:0000313" key="7">
    <source>
        <dbReference type="EMBL" id="MEE1674959.1"/>
    </source>
</evidence>
<keyword evidence="8" id="KW-1185">Reference proteome</keyword>
<evidence type="ECO:0000256" key="4">
    <source>
        <dbReference type="ARBA" id="ARBA00022989"/>
    </source>
</evidence>
<dbReference type="PANTHER" id="PTHR42770:SF13">
    <property type="entry name" value="L-METHIONINE_BRANCHED-CHAIN AMINO ACID EXPORTER YJEH"/>
    <property type="match status" value="1"/>
</dbReference>
<keyword evidence="3 6" id="KW-0812">Transmembrane</keyword>
<comment type="subcellular location">
    <subcellularLocation>
        <location evidence="1">Cell membrane</location>
        <topology evidence="1">Multi-pass membrane protein</topology>
    </subcellularLocation>
</comment>
<evidence type="ECO:0000256" key="6">
    <source>
        <dbReference type="SAM" id="Phobius"/>
    </source>
</evidence>
<feature type="transmembrane region" description="Helical" evidence="6">
    <location>
        <begin position="215"/>
        <end position="233"/>
    </location>
</feature>
<dbReference type="InterPro" id="IPR050367">
    <property type="entry name" value="APC_superfamily"/>
</dbReference>
<dbReference type="Proteomes" id="UP001310248">
    <property type="component" value="Unassembled WGS sequence"/>
</dbReference>
<dbReference type="InterPro" id="IPR002293">
    <property type="entry name" value="AA/rel_permease1"/>
</dbReference>
<reference evidence="8" key="1">
    <citation type="submission" date="2023-07" db="EMBL/GenBank/DDBJ databases">
        <title>Draft genome sequence of Agarivorans aestuarii strain ZMCS4, a CAZymes producing bacteria isolated from the marine brown algae Clodostephus spongiosus.</title>
        <authorList>
            <person name="Lorente B."/>
            <person name="Cabral C."/>
            <person name="Frias J."/>
            <person name="Faria J."/>
            <person name="Toubarro D."/>
        </authorList>
    </citation>
    <scope>NUCLEOTIDE SEQUENCE [LARGE SCALE GENOMIC DNA]</scope>
    <source>
        <strain evidence="8">ZMCS4</strain>
    </source>
</reference>
<feature type="transmembrane region" description="Helical" evidence="6">
    <location>
        <begin position="347"/>
        <end position="364"/>
    </location>
</feature>
<feature type="transmembrane region" description="Helical" evidence="6">
    <location>
        <begin position="317"/>
        <end position="335"/>
    </location>
</feature>
<proteinExistence type="predicted"/>
<protein>
    <submittedName>
        <fullName evidence="7">L-methionine/branched-chain amino acid transporter</fullName>
    </submittedName>
</protein>
<gene>
    <name evidence="7" type="primary">yjeH</name>
    <name evidence="7" type="ORF">SNR37_000281</name>
</gene>
<feature type="transmembrane region" description="Helical" evidence="6">
    <location>
        <begin position="42"/>
        <end position="62"/>
    </location>
</feature>
<comment type="caution">
    <text evidence="7">The sequence shown here is derived from an EMBL/GenBank/DDBJ whole genome shotgun (WGS) entry which is preliminary data.</text>
</comment>
<feature type="transmembrane region" description="Helical" evidence="6">
    <location>
        <begin position="113"/>
        <end position="136"/>
    </location>
</feature>
<evidence type="ECO:0000256" key="2">
    <source>
        <dbReference type="ARBA" id="ARBA00022475"/>
    </source>
</evidence>
<keyword evidence="4 6" id="KW-1133">Transmembrane helix</keyword>
<feature type="transmembrane region" description="Helical" evidence="6">
    <location>
        <begin position="143"/>
        <end position="164"/>
    </location>
</feature>
<evidence type="ECO:0000256" key="1">
    <source>
        <dbReference type="ARBA" id="ARBA00004651"/>
    </source>
</evidence>
<feature type="transmembrane region" description="Helical" evidence="6">
    <location>
        <begin position="184"/>
        <end position="203"/>
    </location>
</feature>
<feature type="transmembrane region" description="Helical" evidence="6">
    <location>
        <begin position="12"/>
        <end position="36"/>
    </location>
</feature>
<feature type="transmembrane region" description="Helical" evidence="6">
    <location>
        <begin position="267"/>
        <end position="285"/>
    </location>
</feature>
<feature type="transmembrane region" description="Helical" evidence="6">
    <location>
        <begin position="393"/>
        <end position="411"/>
    </location>
</feature>
<keyword evidence="5 6" id="KW-0472">Membrane</keyword>
<organism evidence="7 8">
    <name type="scientific">Agarivorans aestuarii</name>
    <dbReference type="NCBI Taxonomy" id="1563703"/>
    <lineage>
        <taxon>Bacteria</taxon>
        <taxon>Pseudomonadati</taxon>
        <taxon>Pseudomonadota</taxon>
        <taxon>Gammaproteobacteria</taxon>
        <taxon>Alteromonadales</taxon>
        <taxon>Alteromonadaceae</taxon>
        <taxon>Agarivorans</taxon>
    </lineage>
</organism>
<feature type="transmembrane region" description="Helical" evidence="6">
    <location>
        <begin position="371"/>
        <end position="387"/>
    </location>
</feature>
<dbReference type="Pfam" id="PF13520">
    <property type="entry name" value="AA_permease_2"/>
    <property type="match status" value="1"/>
</dbReference>
<feature type="transmembrane region" description="Helical" evidence="6">
    <location>
        <begin position="87"/>
        <end position="107"/>
    </location>
</feature>
<keyword evidence="2" id="KW-1003">Cell membrane</keyword>
<dbReference type="RefSeq" id="WP_329775976.1">
    <property type="nucleotide sequence ID" value="NZ_JAYDYW010000011.1"/>
</dbReference>
<name>A0ABU7G7F9_9ALTE</name>